<organism evidence="2 3">
    <name type="scientific">Aquiflexum balticum DSM 16537</name>
    <dbReference type="NCBI Taxonomy" id="758820"/>
    <lineage>
        <taxon>Bacteria</taxon>
        <taxon>Pseudomonadati</taxon>
        <taxon>Bacteroidota</taxon>
        <taxon>Cytophagia</taxon>
        <taxon>Cytophagales</taxon>
        <taxon>Cyclobacteriaceae</taxon>
        <taxon>Aquiflexum</taxon>
    </lineage>
</organism>
<evidence type="ECO:0000313" key="3">
    <source>
        <dbReference type="Proteomes" id="UP000192333"/>
    </source>
</evidence>
<protein>
    <recommendedName>
        <fullName evidence="4">Outer membrane protein beta-barrel domain-containing protein</fullName>
    </recommendedName>
</protein>
<keyword evidence="1" id="KW-0732">Signal</keyword>
<proteinExistence type="predicted"/>
<dbReference type="AlphaFoldDB" id="A0A1W2HBJ9"/>
<dbReference type="EMBL" id="LT838813">
    <property type="protein sequence ID" value="SMD46260.1"/>
    <property type="molecule type" value="Genomic_DNA"/>
</dbReference>
<evidence type="ECO:0000313" key="2">
    <source>
        <dbReference type="EMBL" id="SMD46260.1"/>
    </source>
</evidence>
<feature type="chain" id="PRO_5012054473" description="Outer membrane protein beta-barrel domain-containing protein" evidence="1">
    <location>
        <begin position="25"/>
        <end position="226"/>
    </location>
</feature>
<feature type="signal peptide" evidence="1">
    <location>
        <begin position="1"/>
        <end position="24"/>
    </location>
</feature>
<accession>A0A1W2HBJ9</accession>
<evidence type="ECO:0000256" key="1">
    <source>
        <dbReference type="SAM" id="SignalP"/>
    </source>
</evidence>
<dbReference type="Proteomes" id="UP000192333">
    <property type="component" value="Chromosome I"/>
</dbReference>
<evidence type="ECO:0008006" key="4">
    <source>
        <dbReference type="Google" id="ProtNLM"/>
    </source>
</evidence>
<name>A0A1W2HBJ9_9BACT</name>
<dbReference type="STRING" id="758820.SAMN00777080_4941"/>
<gene>
    <name evidence="2" type="ORF">SAMN00777080_4941</name>
</gene>
<sequence>MFYCAMKLKLLFILLTSGLIQSLAAQTDEGDWMLGGTLNFSINHDSQSEPTTTNKNLYKYLSYSISPQVGKFVKKDLLVGMNVSYQGYNWTNHLQNTNELIFRQKSQIIGIGAITRKYFSITDKVYFFAQGNINYFHRNFYEISNQIIGERKYNTNGLGIRGYGGISYFPKKWFAIEALISPISYSYEVSREDQPNVESSDSRHNFQFGINTTSIFLGINFFINKR</sequence>
<reference evidence="3" key="1">
    <citation type="submission" date="2017-04" db="EMBL/GenBank/DDBJ databases">
        <authorList>
            <person name="Varghese N."/>
            <person name="Submissions S."/>
        </authorList>
    </citation>
    <scope>NUCLEOTIDE SEQUENCE [LARGE SCALE GENOMIC DNA]</scope>
    <source>
        <strain evidence="3">DSM 16537</strain>
    </source>
</reference>
<keyword evidence="3" id="KW-1185">Reference proteome</keyword>